<dbReference type="AlphaFoldDB" id="A0A9R1VQN8"/>
<evidence type="ECO:0000313" key="1">
    <source>
        <dbReference type="EMBL" id="KAJ0210755.1"/>
    </source>
</evidence>
<reference evidence="1 2" key="1">
    <citation type="journal article" date="2017" name="Nat. Commun.">
        <title>Genome assembly with in vitro proximity ligation data and whole-genome triplication in lettuce.</title>
        <authorList>
            <person name="Reyes-Chin-Wo S."/>
            <person name="Wang Z."/>
            <person name="Yang X."/>
            <person name="Kozik A."/>
            <person name="Arikit S."/>
            <person name="Song C."/>
            <person name="Xia L."/>
            <person name="Froenicke L."/>
            <person name="Lavelle D.O."/>
            <person name="Truco M.J."/>
            <person name="Xia R."/>
            <person name="Zhu S."/>
            <person name="Xu C."/>
            <person name="Xu H."/>
            <person name="Xu X."/>
            <person name="Cox K."/>
            <person name="Korf I."/>
            <person name="Meyers B.C."/>
            <person name="Michelmore R.W."/>
        </authorList>
    </citation>
    <scope>NUCLEOTIDE SEQUENCE [LARGE SCALE GENOMIC DNA]</scope>
    <source>
        <strain evidence="2">cv. Salinas</strain>
        <tissue evidence="1">Seedlings</tissue>
    </source>
</reference>
<keyword evidence="2" id="KW-1185">Reference proteome</keyword>
<proteinExistence type="predicted"/>
<dbReference type="EMBL" id="NBSK02000004">
    <property type="protein sequence ID" value="KAJ0210755.1"/>
    <property type="molecule type" value="Genomic_DNA"/>
</dbReference>
<dbReference type="Proteomes" id="UP000235145">
    <property type="component" value="Unassembled WGS sequence"/>
</dbReference>
<sequence length="177" mass="20646">MSNTRSRRSLDDLPLELLSRIFVVLGSESAKDFKEDYETGGDPRVYRTECIDMFKGMGPKNLKLIYLYAHVHCILTLNPCLDKELYLLDAYFAWAVPDDGEYIGVVDSTKELLWVVDVFHRLTTNNITFQCEDPRHSVKGALAIGHEEIEDRQRYCMVCRWYVEYDRFCIFLKNING</sequence>
<name>A0A9R1VQN8_LACSA</name>
<protein>
    <submittedName>
        <fullName evidence="1">Uncharacterized protein</fullName>
    </submittedName>
</protein>
<evidence type="ECO:0000313" key="2">
    <source>
        <dbReference type="Proteomes" id="UP000235145"/>
    </source>
</evidence>
<accession>A0A9R1VQN8</accession>
<gene>
    <name evidence="1" type="ORF">LSAT_V11C400208580</name>
</gene>
<organism evidence="1 2">
    <name type="scientific">Lactuca sativa</name>
    <name type="common">Garden lettuce</name>
    <dbReference type="NCBI Taxonomy" id="4236"/>
    <lineage>
        <taxon>Eukaryota</taxon>
        <taxon>Viridiplantae</taxon>
        <taxon>Streptophyta</taxon>
        <taxon>Embryophyta</taxon>
        <taxon>Tracheophyta</taxon>
        <taxon>Spermatophyta</taxon>
        <taxon>Magnoliopsida</taxon>
        <taxon>eudicotyledons</taxon>
        <taxon>Gunneridae</taxon>
        <taxon>Pentapetalae</taxon>
        <taxon>asterids</taxon>
        <taxon>campanulids</taxon>
        <taxon>Asterales</taxon>
        <taxon>Asteraceae</taxon>
        <taxon>Cichorioideae</taxon>
        <taxon>Cichorieae</taxon>
        <taxon>Lactucinae</taxon>
        <taxon>Lactuca</taxon>
    </lineage>
</organism>
<comment type="caution">
    <text evidence="1">The sequence shown here is derived from an EMBL/GenBank/DDBJ whole genome shotgun (WGS) entry which is preliminary data.</text>
</comment>